<dbReference type="PROSITE" id="PS51318">
    <property type="entry name" value="TAT"/>
    <property type="match status" value="1"/>
</dbReference>
<dbReference type="SUPFAM" id="SSF51905">
    <property type="entry name" value="FAD/NAD(P)-binding domain"/>
    <property type="match status" value="1"/>
</dbReference>
<dbReference type="InterPro" id="IPR002937">
    <property type="entry name" value="Amino_oxidase"/>
</dbReference>
<dbReference type="InterPro" id="IPR036188">
    <property type="entry name" value="FAD/NAD-bd_sf"/>
</dbReference>
<gene>
    <name evidence="2" type="ORF">J0M35_09240</name>
</gene>
<name>A0A8J7PF54_9BACT</name>
<accession>A0A8J7PF54</accession>
<dbReference type="EMBL" id="JAFLCK010000011">
    <property type="protein sequence ID" value="MBN8660533.1"/>
    <property type="molecule type" value="Genomic_DNA"/>
</dbReference>
<reference evidence="2" key="1">
    <citation type="submission" date="2021-02" db="EMBL/GenBank/DDBJ databases">
        <title>Genome-Resolved Metagenomics of a Microbial Community Performing Photosynthetic Biological Nutrient Removal.</title>
        <authorList>
            <person name="Mcdaniel E.A."/>
        </authorList>
    </citation>
    <scope>NUCLEOTIDE SEQUENCE</scope>
    <source>
        <strain evidence="2">UWPOB_OBS1</strain>
    </source>
</reference>
<sequence length="541" mass="59363">MNIQEIKNRRHFLKELVALSAFGMFGWEPPVAASEKTLSETAITEKTLAENTQAENTRLEQALKIEPYRGDDPDRGHALRDGHLPDLCKPSNLGKLETSDSADFVIVGGGITGLITAYKLRNYKTVLLEAGNPGGQSSLEERKGLPYSLGAAYFCDLELVNPLLQELGLNPVCSGLRPMDLIFDNREKINLAETKAIKDGHFAKDLYELGKLLKGNSETSAISVIDGVKPSQSKLDSIKLADVLTGFGEPFLRFIDRFLLSSICLTAAEISALAGLYLLQDLFETIYAFPGGNGAISKALTARLEEHIIRNAFVWSVQMKSDGAEVIFQAQDSIRKISCKHVIIAAPPIVAGRILQGASNTEKGPLFSFRYGSYLVSNFIYQDESKRFANFENFNLSDKATETSLINDFIPAELVLKSTGSYKPSMGSILTVYSPFQPGSQGRSLLFGSDRVELLTQVAHELSARTGLEMSTIEAVVPTRWGHAMAAPIPGYFRKLENLLNAGRNNPVYTLNHSSLFGVQCLENAYVAAHYGAERALRRLK</sequence>
<protein>
    <submittedName>
        <fullName evidence="2">FAD-dependent oxidoreductase</fullName>
    </submittedName>
</protein>
<dbReference type="AlphaFoldDB" id="A0A8J7PF54"/>
<dbReference type="Gene3D" id="3.50.50.60">
    <property type="entry name" value="FAD/NAD(P)-binding domain"/>
    <property type="match status" value="1"/>
</dbReference>
<dbReference type="Proteomes" id="UP000664277">
    <property type="component" value="Unassembled WGS sequence"/>
</dbReference>
<evidence type="ECO:0000259" key="1">
    <source>
        <dbReference type="Pfam" id="PF01593"/>
    </source>
</evidence>
<feature type="domain" description="Amine oxidase" evidence="1">
    <location>
        <begin position="111"/>
        <end position="355"/>
    </location>
</feature>
<evidence type="ECO:0000313" key="3">
    <source>
        <dbReference type="Proteomes" id="UP000664277"/>
    </source>
</evidence>
<dbReference type="Pfam" id="PF01593">
    <property type="entry name" value="Amino_oxidase"/>
    <property type="match status" value="1"/>
</dbReference>
<organism evidence="2 3">
    <name type="scientific">Candidatus Obscuribacter phosphatis</name>
    <dbReference type="NCBI Taxonomy" id="1906157"/>
    <lineage>
        <taxon>Bacteria</taxon>
        <taxon>Bacillati</taxon>
        <taxon>Candidatus Melainabacteria</taxon>
        <taxon>Candidatus Obscuribacterales</taxon>
        <taxon>Candidatus Obscuribacteraceae</taxon>
        <taxon>Candidatus Obscuribacter</taxon>
    </lineage>
</organism>
<proteinExistence type="predicted"/>
<comment type="caution">
    <text evidence="2">The sequence shown here is derived from an EMBL/GenBank/DDBJ whole genome shotgun (WGS) entry which is preliminary data.</text>
</comment>
<dbReference type="GO" id="GO:0016491">
    <property type="term" value="F:oxidoreductase activity"/>
    <property type="evidence" value="ECO:0007669"/>
    <property type="project" value="InterPro"/>
</dbReference>
<dbReference type="InterPro" id="IPR006311">
    <property type="entry name" value="TAT_signal"/>
</dbReference>
<evidence type="ECO:0000313" key="2">
    <source>
        <dbReference type="EMBL" id="MBN8660533.1"/>
    </source>
</evidence>